<dbReference type="SMART" id="SM00506">
    <property type="entry name" value="A1pp"/>
    <property type="match status" value="1"/>
</dbReference>
<name>A0A1Y4QGM9_9FIRM</name>
<proteinExistence type="predicted"/>
<dbReference type="Pfam" id="PF01661">
    <property type="entry name" value="Macro"/>
    <property type="match status" value="1"/>
</dbReference>
<dbReference type="PANTHER" id="PTHR11106:SF27">
    <property type="entry name" value="MACRO DOMAIN-CONTAINING PROTEIN"/>
    <property type="match status" value="1"/>
</dbReference>
<protein>
    <submittedName>
        <fullName evidence="2">RNase III inhibitor</fullName>
    </submittedName>
</protein>
<dbReference type="CDD" id="cd02908">
    <property type="entry name" value="Macro_OAADPr_deacetylase"/>
    <property type="match status" value="1"/>
</dbReference>
<reference evidence="3" key="1">
    <citation type="submission" date="2017-04" db="EMBL/GenBank/DDBJ databases">
        <title>Function of individual gut microbiota members based on whole genome sequencing of pure cultures obtained from chicken caecum.</title>
        <authorList>
            <person name="Medvecky M."/>
            <person name="Cejkova D."/>
            <person name="Polansky O."/>
            <person name="Karasova D."/>
            <person name="Kubasova T."/>
            <person name="Cizek A."/>
            <person name="Rychlik I."/>
        </authorList>
    </citation>
    <scope>NUCLEOTIDE SEQUENCE [LARGE SCALE GENOMIC DNA]</scope>
    <source>
        <strain evidence="3">An149</strain>
    </source>
</reference>
<comment type="caution">
    <text evidence="2">The sequence shown here is derived from an EMBL/GenBank/DDBJ whole genome shotgun (WGS) entry which is preliminary data.</text>
</comment>
<dbReference type="InterPro" id="IPR002589">
    <property type="entry name" value="Macro_dom"/>
</dbReference>
<dbReference type="AlphaFoldDB" id="A0A1Y4QGM9"/>
<dbReference type="SUPFAM" id="SSF52949">
    <property type="entry name" value="Macro domain-like"/>
    <property type="match status" value="1"/>
</dbReference>
<accession>A0A1Y4QGM9</accession>
<organism evidence="2 3">
    <name type="scientific">Thomasclavelia spiroformis</name>
    <dbReference type="NCBI Taxonomy" id="29348"/>
    <lineage>
        <taxon>Bacteria</taxon>
        <taxon>Bacillati</taxon>
        <taxon>Bacillota</taxon>
        <taxon>Erysipelotrichia</taxon>
        <taxon>Erysipelotrichales</taxon>
        <taxon>Coprobacillaceae</taxon>
        <taxon>Thomasclavelia</taxon>
    </lineage>
</organism>
<dbReference type="Gene3D" id="3.40.220.10">
    <property type="entry name" value="Leucine Aminopeptidase, subunit E, domain 1"/>
    <property type="match status" value="1"/>
</dbReference>
<dbReference type="EMBL" id="NFLB01000011">
    <property type="protein sequence ID" value="OUQ04438.1"/>
    <property type="molecule type" value="Genomic_DNA"/>
</dbReference>
<evidence type="ECO:0000313" key="2">
    <source>
        <dbReference type="EMBL" id="OUQ04438.1"/>
    </source>
</evidence>
<evidence type="ECO:0000259" key="1">
    <source>
        <dbReference type="PROSITE" id="PS51154"/>
    </source>
</evidence>
<dbReference type="InterPro" id="IPR043472">
    <property type="entry name" value="Macro_dom-like"/>
</dbReference>
<sequence>MGFKIINGDITEIESDAIVNAANSYLRQGGGVCGAIFNKAGAKELQNECDQKGYCKPGEAIITKGYNLKAKYIIHAVGPIYRDGKHGEREILEAAYRNSLLLAKQYKLRSIAFPLISSGIYGYPYNEALEVAKETINTFLIDNDMDVYLVLYK</sequence>
<dbReference type="RefSeq" id="WP_087257222.1">
    <property type="nucleotide sequence ID" value="NZ_NFLB01000011.1"/>
</dbReference>
<dbReference type="PROSITE" id="PS51154">
    <property type="entry name" value="MACRO"/>
    <property type="match status" value="1"/>
</dbReference>
<feature type="domain" description="Macro" evidence="1">
    <location>
        <begin position="1"/>
        <end position="153"/>
    </location>
</feature>
<evidence type="ECO:0000313" key="3">
    <source>
        <dbReference type="Proteomes" id="UP000196258"/>
    </source>
</evidence>
<dbReference type="Proteomes" id="UP000196258">
    <property type="component" value="Unassembled WGS sequence"/>
</dbReference>
<dbReference type="PANTHER" id="PTHR11106">
    <property type="entry name" value="GANGLIOSIDE INDUCED DIFFERENTIATION ASSOCIATED PROTEIN 2-RELATED"/>
    <property type="match status" value="1"/>
</dbReference>
<gene>
    <name evidence="2" type="ORF">B5E91_09815</name>
</gene>